<evidence type="ECO:0000313" key="2">
    <source>
        <dbReference type="Proteomes" id="UP001285921"/>
    </source>
</evidence>
<comment type="caution">
    <text evidence="1">The sequence shown here is derived from an EMBL/GenBank/DDBJ whole genome shotgun (WGS) entry which is preliminary data.</text>
</comment>
<dbReference type="Proteomes" id="UP001285921">
    <property type="component" value="Unassembled WGS sequence"/>
</dbReference>
<reference evidence="1 2" key="1">
    <citation type="submission" date="2023-05" db="EMBL/GenBank/DDBJ databases">
        <title>Draft genome of Paenibacillus sp. CCS26.</title>
        <authorList>
            <person name="Akita H."/>
            <person name="Shinto Y."/>
            <person name="Kimura Z."/>
        </authorList>
    </citation>
    <scope>NUCLEOTIDE SEQUENCE [LARGE SCALE GENOMIC DNA]</scope>
    <source>
        <strain evidence="1 2">CCS26</strain>
    </source>
</reference>
<keyword evidence="2" id="KW-1185">Reference proteome</keyword>
<gene>
    <name evidence="1" type="ORF">PghCCS26_24620</name>
</gene>
<organism evidence="1 2">
    <name type="scientific">Paenibacillus glycanilyticus</name>
    <dbReference type="NCBI Taxonomy" id="126569"/>
    <lineage>
        <taxon>Bacteria</taxon>
        <taxon>Bacillati</taxon>
        <taxon>Bacillota</taxon>
        <taxon>Bacilli</taxon>
        <taxon>Bacillales</taxon>
        <taxon>Paenibacillaceae</taxon>
        <taxon>Paenibacillus</taxon>
    </lineage>
</organism>
<evidence type="ECO:0000313" key="1">
    <source>
        <dbReference type="EMBL" id="GMK45334.1"/>
    </source>
</evidence>
<proteinExistence type="predicted"/>
<protein>
    <submittedName>
        <fullName evidence="1">Uncharacterized protein</fullName>
    </submittedName>
</protein>
<accession>A0ABQ6NLC5</accession>
<dbReference type="EMBL" id="BTCL01000007">
    <property type="protein sequence ID" value="GMK45334.1"/>
    <property type="molecule type" value="Genomic_DNA"/>
</dbReference>
<name>A0ABQ6NLC5_9BACL</name>
<sequence>MNCFYSYGIEFHEFMNCMDKRPENLLLLKHHFDSAQWNMHSRFDYVTEQEIEELMEDNIYGYGDFCWVDFSKESDLDALSGADIAELLYFAHLAKPLHAIPKERFAYFAHDDGWFNKLYVTDLNDYKMLLAKIIVSKHKRLTGKQMNDIPMDIASMLFEYTGGGLIIDLARITMGTKEIAIPLSQIGHYTDMDHVCEMRAEISDYKAWLVYSNKSWKLIKTD</sequence>